<dbReference type="SUPFAM" id="SSF89082">
    <property type="entry name" value="Antibiotic binding domain of TipA-like multidrug resistance regulators"/>
    <property type="match status" value="1"/>
</dbReference>
<accession>A0A8J3ELZ1</accession>
<feature type="domain" description="HTH merR-type" evidence="6">
    <location>
        <begin position="1"/>
        <end position="71"/>
    </location>
</feature>
<dbReference type="GO" id="GO:0003700">
    <property type="term" value="F:DNA-binding transcription factor activity"/>
    <property type="evidence" value="ECO:0007669"/>
    <property type="project" value="InterPro"/>
</dbReference>
<dbReference type="AlphaFoldDB" id="A0A8J3ELZ1"/>
<evidence type="ECO:0000256" key="1">
    <source>
        <dbReference type="ARBA" id="ARBA00023015"/>
    </source>
</evidence>
<dbReference type="CDD" id="cd01106">
    <property type="entry name" value="HTH_TipAL-Mta"/>
    <property type="match status" value="1"/>
</dbReference>
<reference evidence="7" key="1">
    <citation type="journal article" date="2014" name="Int. J. Syst. Evol. Microbiol.">
        <title>Complete genome sequence of Corynebacterium casei LMG S-19264T (=DSM 44701T), isolated from a smear-ripened cheese.</title>
        <authorList>
            <consortium name="US DOE Joint Genome Institute (JGI-PGF)"/>
            <person name="Walter F."/>
            <person name="Albersmeier A."/>
            <person name="Kalinowski J."/>
            <person name="Ruckert C."/>
        </authorList>
    </citation>
    <scope>NUCLEOTIDE SEQUENCE</scope>
    <source>
        <strain evidence="7">CGMCC 1.12777</strain>
    </source>
</reference>
<name>A0A8J3ELZ1_9BACL</name>
<sequence length="253" mass="29239">MEYTVQRLARLAGVSSRSLRYYDEIGLLKPARINSSGYRIYGPKEVDQLQHILFYRELGVDLQTIKRMLSNPHFNKEKALCQHRDHLLEKRKQLDSLIANVEKTIASAQGEIKMSDREKFIGFKQKWIDENEQNYGKEIRKKYGEDTIDRANTKLKNMTKEEYDMVTCLEAKIKEDLGEAMRVGDPASEGAQKVAALHKQWLNFYWSDYTKEAHAGLAHMYVADERFSAYYDAVQPGAAAFLRDAILIYTGNK</sequence>
<dbReference type="InterPro" id="IPR036244">
    <property type="entry name" value="TipA-like_antibiotic-bd"/>
</dbReference>
<protein>
    <submittedName>
        <fullName evidence="7">MerR family transcriptional regulator</fullName>
    </submittedName>
</protein>
<keyword evidence="4" id="KW-0804">Transcription</keyword>
<evidence type="ECO:0000256" key="3">
    <source>
        <dbReference type="ARBA" id="ARBA00023159"/>
    </source>
</evidence>
<evidence type="ECO:0000259" key="6">
    <source>
        <dbReference type="PROSITE" id="PS50937"/>
    </source>
</evidence>
<dbReference type="InterPro" id="IPR012925">
    <property type="entry name" value="TipAS_dom"/>
</dbReference>
<dbReference type="SMART" id="SM00422">
    <property type="entry name" value="HTH_MERR"/>
    <property type="match status" value="1"/>
</dbReference>
<keyword evidence="8" id="KW-1185">Reference proteome</keyword>
<proteinExistence type="predicted"/>
<organism evidence="7 8">
    <name type="scientific">Pullulanibacillus pueri</name>
    <dbReference type="NCBI Taxonomy" id="1437324"/>
    <lineage>
        <taxon>Bacteria</taxon>
        <taxon>Bacillati</taxon>
        <taxon>Bacillota</taxon>
        <taxon>Bacilli</taxon>
        <taxon>Bacillales</taxon>
        <taxon>Sporolactobacillaceae</taxon>
        <taxon>Pullulanibacillus</taxon>
    </lineage>
</organism>
<evidence type="ECO:0000256" key="4">
    <source>
        <dbReference type="ARBA" id="ARBA00023163"/>
    </source>
</evidence>
<evidence type="ECO:0000256" key="2">
    <source>
        <dbReference type="ARBA" id="ARBA00023125"/>
    </source>
</evidence>
<dbReference type="GO" id="GO:0003677">
    <property type="term" value="F:DNA binding"/>
    <property type="evidence" value="ECO:0007669"/>
    <property type="project" value="UniProtKB-KW"/>
</dbReference>
<dbReference type="Gene3D" id="1.10.1660.10">
    <property type="match status" value="1"/>
</dbReference>
<dbReference type="Gene3D" id="1.10.490.50">
    <property type="entry name" value="Antibiotic binding domain of TipA-like multidrug resistance regulators"/>
    <property type="match status" value="1"/>
</dbReference>
<gene>
    <name evidence="7" type="ORF">GCM10007096_11750</name>
</gene>
<feature type="coiled-coil region" evidence="5">
    <location>
        <begin position="84"/>
        <end position="118"/>
    </location>
</feature>
<keyword evidence="5" id="KW-0175">Coiled coil</keyword>
<dbReference type="InterPro" id="IPR000551">
    <property type="entry name" value="MerR-type_HTH_dom"/>
</dbReference>
<dbReference type="InterPro" id="IPR009061">
    <property type="entry name" value="DNA-bd_dom_put_sf"/>
</dbReference>
<keyword evidence="3" id="KW-0010">Activator</keyword>
<comment type="caution">
    <text evidence="7">The sequence shown here is derived from an EMBL/GenBank/DDBJ whole genome shotgun (WGS) entry which is preliminary data.</text>
</comment>
<evidence type="ECO:0000313" key="8">
    <source>
        <dbReference type="Proteomes" id="UP000656813"/>
    </source>
</evidence>
<evidence type="ECO:0000313" key="7">
    <source>
        <dbReference type="EMBL" id="GGH78395.1"/>
    </source>
</evidence>
<dbReference type="SUPFAM" id="SSF46955">
    <property type="entry name" value="Putative DNA-binding domain"/>
    <property type="match status" value="1"/>
</dbReference>
<dbReference type="PROSITE" id="PS50937">
    <property type="entry name" value="HTH_MERR_2"/>
    <property type="match status" value="1"/>
</dbReference>
<dbReference type="EMBL" id="BMFV01000006">
    <property type="protein sequence ID" value="GGH78395.1"/>
    <property type="molecule type" value="Genomic_DNA"/>
</dbReference>
<keyword evidence="1" id="KW-0805">Transcription regulation</keyword>
<dbReference type="PANTHER" id="PTHR30204">
    <property type="entry name" value="REDOX-CYCLING DRUG-SENSING TRANSCRIPTIONAL ACTIVATOR SOXR"/>
    <property type="match status" value="1"/>
</dbReference>
<dbReference type="InterPro" id="IPR047057">
    <property type="entry name" value="MerR_fam"/>
</dbReference>
<dbReference type="RefSeq" id="WP_188496464.1">
    <property type="nucleotide sequence ID" value="NZ_BMFV01000006.1"/>
</dbReference>
<reference evidence="7" key="2">
    <citation type="submission" date="2020-09" db="EMBL/GenBank/DDBJ databases">
        <authorList>
            <person name="Sun Q."/>
            <person name="Zhou Y."/>
        </authorList>
    </citation>
    <scope>NUCLEOTIDE SEQUENCE</scope>
    <source>
        <strain evidence="7">CGMCC 1.12777</strain>
    </source>
</reference>
<dbReference type="Pfam" id="PF07739">
    <property type="entry name" value="TipAS"/>
    <property type="match status" value="1"/>
</dbReference>
<dbReference type="Proteomes" id="UP000656813">
    <property type="component" value="Unassembled WGS sequence"/>
</dbReference>
<evidence type="ECO:0000256" key="5">
    <source>
        <dbReference type="SAM" id="Coils"/>
    </source>
</evidence>
<keyword evidence="2" id="KW-0238">DNA-binding</keyword>
<dbReference type="Pfam" id="PF13411">
    <property type="entry name" value="MerR_1"/>
    <property type="match status" value="1"/>
</dbReference>
<dbReference type="PRINTS" id="PR00040">
    <property type="entry name" value="HTHMERR"/>
</dbReference>
<dbReference type="PANTHER" id="PTHR30204:SF90">
    <property type="entry name" value="HTH-TYPE TRANSCRIPTIONAL ACTIVATOR MTA"/>
    <property type="match status" value="1"/>
</dbReference>